<protein>
    <recommendedName>
        <fullName evidence="2">DUF3074 domain-containing protein</fullName>
    </recommendedName>
</protein>
<gene>
    <name evidence="3" type="ORF">Egran_06022</name>
</gene>
<keyword evidence="4" id="KW-1185">Reference proteome</keyword>
<dbReference type="PANTHER" id="PTHR40370">
    <property type="entry name" value="EXPRESSED PROTEIN"/>
    <property type="match status" value="1"/>
</dbReference>
<dbReference type="InterPro" id="IPR024500">
    <property type="entry name" value="DUF3074"/>
</dbReference>
<evidence type="ECO:0000313" key="3">
    <source>
        <dbReference type="EMBL" id="OXV06211.1"/>
    </source>
</evidence>
<sequence length="408" mass="44621">MQPSSPIICLSPLPFSSLPVHPSLDSTHAGTSTDNPRPHLPDFLQSVLLEAETTIMREIFPNDKDNGDNDNNDPKTKAKKGKLATTIRSSPPSTAKVHLSTSTRRLRRPRQINNSSSSPDKKNRGRSKRTKGKAAKEEEKEEDGDEEEEEEEFWVCRQSVHEDAPQTGTACWDEFVSGLRRNHVYNEMAYTPSLTGVARLLDWPIQDEIEGGWRGVHMEVNLITHTFNPSILISPRTFLSLSISADFDPTTRTTAAAAAVATSGFLTIQIPVGLADTESSAPTPLFETISAHAPKSTIFAAYTSVERVLLFSPVSVSPAPPPPQSISTPGVAAPAANNPPIMGHSHIEWTMATASSAGGMIPKRVQRSWRLGGVPRAVVADVGLFIGWVARERERVRERERGVQKQES</sequence>
<dbReference type="AlphaFoldDB" id="A0A232LPX2"/>
<feature type="compositionally biased region" description="Acidic residues" evidence="1">
    <location>
        <begin position="139"/>
        <end position="152"/>
    </location>
</feature>
<feature type="compositionally biased region" description="Basic and acidic residues" evidence="1">
    <location>
        <begin position="60"/>
        <end position="76"/>
    </location>
</feature>
<organism evidence="3 4">
    <name type="scientific">Elaphomyces granulatus</name>
    <dbReference type="NCBI Taxonomy" id="519963"/>
    <lineage>
        <taxon>Eukaryota</taxon>
        <taxon>Fungi</taxon>
        <taxon>Dikarya</taxon>
        <taxon>Ascomycota</taxon>
        <taxon>Pezizomycotina</taxon>
        <taxon>Eurotiomycetes</taxon>
        <taxon>Eurotiomycetidae</taxon>
        <taxon>Eurotiales</taxon>
        <taxon>Elaphomycetaceae</taxon>
        <taxon>Elaphomyces</taxon>
    </lineage>
</organism>
<proteinExistence type="predicted"/>
<feature type="region of interest" description="Disordered" evidence="1">
    <location>
        <begin position="58"/>
        <end position="152"/>
    </location>
</feature>
<evidence type="ECO:0000259" key="2">
    <source>
        <dbReference type="Pfam" id="PF11274"/>
    </source>
</evidence>
<dbReference type="Pfam" id="PF11274">
    <property type="entry name" value="DUF3074"/>
    <property type="match status" value="1"/>
</dbReference>
<name>A0A232LPX2_9EURO</name>
<comment type="caution">
    <text evidence="3">The sequence shown here is derived from an EMBL/GenBank/DDBJ whole genome shotgun (WGS) entry which is preliminary data.</text>
</comment>
<dbReference type="OrthoDB" id="6423603at2759"/>
<dbReference type="EMBL" id="NPHW01005998">
    <property type="protein sequence ID" value="OXV06211.1"/>
    <property type="molecule type" value="Genomic_DNA"/>
</dbReference>
<accession>A0A232LPX2</accession>
<evidence type="ECO:0000256" key="1">
    <source>
        <dbReference type="SAM" id="MobiDB-lite"/>
    </source>
</evidence>
<dbReference type="Proteomes" id="UP000243515">
    <property type="component" value="Unassembled WGS sequence"/>
</dbReference>
<feature type="compositionally biased region" description="Basic residues" evidence="1">
    <location>
        <begin position="123"/>
        <end position="133"/>
    </location>
</feature>
<evidence type="ECO:0000313" key="4">
    <source>
        <dbReference type="Proteomes" id="UP000243515"/>
    </source>
</evidence>
<feature type="domain" description="DUF3074" evidence="2">
    <location>
        <begin position="154"/>
        <end position="389"/>
    </location>
</feature>
<dbReference type="PANTHER" id="PTHR40370:SF1">
    <property type="entry name" value="DUF3074 DOMAIN-CONTAINING PROTEIN"/>
    <property type="match status" value="1"/>
</dbReference>
<reference evidence="3 4" key="1">
    <citation type="journal article" date="2015" name="Environ. Microbiol.">
        <title>Metagenome sequence of Elaphomyces granulatus from sporocarp tissue reveals Ascomycota ectomycorrhizal fingerprints of genome expansion and a Proteobacteria-rich microbiome.</title>
        <authorList>
            <person name="Quandt C.A."/>
            <person name="Kohler A."/>
            <person name="Hesse C.N."/>
            <person name="Sharpton T.J."/>
            <person name="Martin F."/>
            <person name="Spatafora J.W."/>
        </authorList>
    </citation>
    <scope>NUCLEOTIDE SEQUENCE [LARGE SCALE GENOMIC DNA]</scope>
    <source>
        <strain evidence="3 4">OSC145934</strain>
    </source>
</reference>